<gene>
    <name evidence="1" type="ORF">KSP39_PZI020991</name>
</gene>
<sequence>MEDIDPSDEFYDEPLIEPLDELPHLGEDVIQVSLLFMSSELLTPIALSSPAFPQRMDIVWSIECLGHHLLTHRTLNEFWDASPADPPDELFLFEDMYHTRELRLLVSVHDFHSGGRLISDEFLYTPPGSW</sequence>
<dbReference type="AlphaFoldDB" id="A0AAP0FW80"/>
<reference evidence="1 2" key="1">
    <citation type="journal article" date="2022" name="Nat. Plants">
        <title>Genomes of leafy and leafless Platanthera orchids illuminate the evolution of mycoheterotrophy.</title>
        <authorList>
            <person name="Li M.H."/>
            <person name="Liu K.W."/>
            <person name="Li Z."/>
            <person name="Lu H.C."/>
            <person name="Ye Q.L."/>
            <person name="Zhang D."/>
            <person name="Wang J.Y."/>
            <person name="Li Y.F."/>
            <person name="Zhong Z.M."/>
            <person name="Liu X."/>
            <person name="Yu X."/>
            <person name="Liu D.K."/>
            <person name="Tu X.D."/>
            <person name="Liu B."/>
            <person name="Hao Y."/>
            <person name="Liao X.Y."/>
            <person name="Jiang Y.T."/>
            <person name="Sun W.H."/>
            <person name="Chen J."/>
            <person name="Chen Y.Q."/>
            <person name="Ai Y."/>
            <person name="Zhai J.W."/>
            <person name="Wu S.S."/>
            <person name="Zhou Z."/>
            <person name="Hsiao Y.Y."/>
            <person name="Wu W.L."/>
            <person name="Chen Y.Y."/>
            <person name="Lin Y.F."/>
            <person name="Hsu J.L."/>
            <person name="Li C.Y."/>
            <person name="Wang Z.W."/>
            <person name="Zhao X."/>
            <person name="Zhong W.Y."/>
            <person name="Ma X.K."/>
            <person name="Ma L."/>
            <person name="Huang J."/>
            <person name="Chen G.Z."/>
            <person name="Huang M.Z."/>
            <person name="Huang L."/>
            <person name="Peng D.H."/>
            <person name="Luo Y.B."/>
            <person name="Zou S.Q."/>
            <person name="Chen S.P."/>
            <person name="Lan S."/>
            <person name="Tsai W.C."/>
            <person name="Van de Peer Y."/>
            <person name="Liu Z.J."/>
        </authorList>
    </citation>
    <scope>NUCLEOTIDE SEQUENCE [LARGE SCALE GENOMIC DNA]</scope>
    <source>
        <strain evidence="1">Lor287</strain>
    </source>
</reference>
<dbReference type="EMBL" id="JBBWWQ010000019">
    <property type="protein sequence ID" value="KAK8918707.1"/>
    <property type="molecule type" value="Genomic_DNA"/>
</dbReference>
<protein>
    <submittedName>
        <fullName evidence="1">Uncharacterized protein</fullName>
    </submittedName>
</protein>
<dbReference type="Proteomes" id="UP001418222">
    <property type="component" value="Unassembled WGS sequence"/>
</dbReference>
<proteinExistence type="predicted"/>
<keyword evidence="2" id="KW-1185">Reference proteome</keyword>
<accession>A0AAP0FW80</accession>
<evidence type="ECO:0000313" key="2">
    <source>
        <dbReference type="Proteomes" id="UP001418222"/>
    </source>
</evidence>
<evidence type="ECO:0000313" key="1">
    <source>
        <dbReference type="EMBL" id="KAK8918707.1"/>
    </source>
</evidence>
<name>A0AAP0FW80_9ASPA</name>
<organism evidence="1 2">
    <name type="scientific">Platanthera zijinensis</name>
    <dbReference type="NCBI Taxonomy" id="2320716"/>
    <lineage>
        <taxon>Eukaryota</taxon>
        <taxon>Viridiplantae</taxon>
        <taxon>Streptophyta</taxon>
        <taxon>Embryophyta</taxon>
        <taxon>Tracheophyta</taxon>
        <taxon>Spermatophyta</taxon>
        <taxon>Magnoliopsida</taxon>
        <taxon>Liliopsida</taxon>
        <taxon>Asparagales</taxon>
        <taxon>Orchidaceae</taxon>
        <taxon>Orchidoideae</taxon>
        <taxon>Orchideae</taxon>
        <taxon>Orchidinae</taxon>
        <taxon>Platanthera</taxon>
    </lineage>
</organism>
<comment type="caution">
    <text evidence="1">The sequence shown here is derived from an EMBL/GenBank/DDBJ whole genome shotgun (WGS) entry which is preliminary data.</text>
</comment>